<reference evidence="2" key="1">
    <citation type="journal article" date="2020" name="Stud. Mycol.">
        <title>101 Dothideomycetes genomes: a test case for predicting lifestyles and emergence of pathogens.</title>
        <authorList>
            <person name="Haridas S."/>
            <person name="Albert R."/>
            <person name="Binder M."/>
            <person name="Bloem J."/>
            <person name="Labutti K."/>
            <person name="Salamov A."/>
            <person name="Andreopoulos B."/>
            <person name="Baker S."/>
            <person name="Barry K."/>
            <person name="Bills G."/>
            <person name="Bluhm B."/>
            <person name="Cannon C."/>
            <person name="Castanera R."/>
            <person name="Culley D."/>
            <person name="Daum C."/>
            <person name="Ezra D."/>
            <person name="Gonzalez J."/>
            <person name="Henrissat B."/>
            <person name="Kuo A."/>
            <person name="Liang C."/>
            <person name="Lipzen A."/>
            <person name="Lutzoni F."/>
            <person name="Magnuson J."/>
            <person name="Mondo S."/>
            <person name="Nolan M."/>
            <person name="Ohm R."/>
            <person name="Pangilinan J."/>
            <person name="Park H.-J."/>
            <person name="Ramirez L."/>
            <person name="Alfaro M."/>
            <person name="Sun H."/>
            <person name="Tritt A."/>
            <person name="Yoshinaga Y."/>
            <person name="Zwiers L.-H."/>
            <person name="Turgeon B."/>
            <person name="Goodwin S."/>
            <person name="Spatafora J."/>
            <person name="Crous P."/>
            <person name="Grigoriev I."/>
        </authorList>
    </citation>
    <scope>NUCLEOTIDE SEQUENCE</scope>
    <source>
        <strain evidence="2">ATCC 16933</strain>
    </source>
</reference>
<dbReference type="Proteomes" id="UP000799766">
    <property type="component" value="Unassembled WGS sequence"/>
</dbReference>
<dbReference type="EMBL" id="MU001674">
    <property type="protein sequence ID" value="KAF2459696.1"/>
    <property type="molecule type" value="Genomic_DNA"/>
</dbReference>
<protein>
    <submittedName>
        <fullName evidence="2">Uncharacterized protein</fullName>
    </submittedName>
</protein>
<evidence type="ECO:0000313" key="2">
    <source>
        <dbReference type="EMBL" id="KAF2459696.1"/>
    </source>
</evidence>
<evidence type="ECO:0000256" key="1">
    <source>
        <dbReference type="SAM" id="MobiDB-lite"/>
    </source>
</evidence>
<name>A0A6A6P6S5_9PEZI</name>
<accession>A0A6A6P6S5</accession>
<organism evidence="2 3">
    <name type="scientific">Lineolata rhizophorae</name>
    <dbReference type="NCBI Taxonomy" id="578093"/>
    <lineage>
        <taxon>Eukaryota</taxon>
        <taxon>Fungi</taxon>
        <taxon>Dikarya</taxon>
        <taxon>Ascomycota</taxon>
        <taxon>Pezizomycotina</taxon>
        <taxon>Dothideomycetes</taxon>
        <taxon>Dothideomycetes incertae sedis</taxon>
        <taxon>Lineolatales</taxon>
        <taxon>Lineolataceae</taxon>
        <taxon>Lineolata</taxon>
    </lineage>
</organism>
<gene>
    <name evidence="2" type="ORF">BDY21DRAFT_361620</name>
</gene>
<proteinExistence type="predicted"/>
<dbReference type="AlphaFoldDB" id="A0A6A6P6S5"/>
<evidence type="ECO:0000313" key="3">
    <source>
        <dbReference type="Proteomes" id="UP000799766"/>
    </source>
</evidence>
<sequence>MPQLAGSPQAQACFLRSAPLAALRSSTRAVLRYGTDGRSGRSRSGCCAAFSSFGGRVEAPPSAKASKGLVAESAPGGKTKVWGRRPAALGRRSQGRLALRRTAGTYSPFGTGLQPATRATAASVPDVDALKCRTAPTSSPSPTRVARREGRSRNISMRRGGPGAACGLTARSDLTVVTLCPLAALSPLNAPVATGEQPLSSRRAYQPRPILAPLVARSSCLAEAQGEAQKALGQQKSGPHAASVLWPPIPVARLSQVLAPLPNVAPRGQANGC</sequence>
<keyword evidence="3" id="KW-1185">Reference proteome</keyword>
<feature type="region of interest" description="Disordered" evidence="1">
    <location>
        <begin position="132"/>
        <end position="162"/>
    </location>
</feature>